<comment type="caution">
    <text evidence="2">The sequence shown here is derived from an EMBL/GenBank/DDBJ whole genome shotgun (WGS) entry which is preliminary data.</text>
</comment>
<keyword evidence="3" id="KW-1185">Reference proteome</keyword>
<evidence type="ECO:0000313" key="2">
    <source>
        <dbReference type="EMBL" id="KAK6140150.1"/>
    </source>
</evidence>
<dbReference type="InterPro" id="IPR013783">
    <property type="entry name" value="Ig-like_fold"/>
</dbReference>
<feature type="coiled-coil region" evidence="1">
    <location>
        <begin position="301"/>
        <end position="353"/>
    </location>
</feature>
<evidence type="ECO:0000256" key="1">
    <source>
        <dbReference type="SAM" id="Coils"/>
    </source>
</evidence>
<gene>
    <name evidence="2" type="ORF">DH2020_026148</name>
</gene>
<dbReference type="EMBL" id="JABTTQ020000348">
    <property type="protein sequence ID" value="KAK6140150.1"/>
    <property type="molecule type" value="Genomic_DNA"/>
</dbReference>
<name>A0ABR0VY19_REHGL</name>
<protein>
    <submittedName>
        <fullName evidence="2">Uncharacterized protein</fullName>
    </submittedName>
</protein>
<evidence type="ECO:0000313" key="3">
    <source>
        <dbReference type="Proteomes" id="UP001318860"/>
    </source>
</evidence>
<dbReference type="Proteomes" id="UP001318860">
    <property type="component" value="Unassembled WGS sequence"/>
</dbReference>
<dbReference type="PANTHER" id="PTHR47434">
    <property type="entry name" value="PROTEIN PTST HOMOLOG 3, CHLOROPLASTIC"/>
    <property type="match status" value="1"/>
</dbReference>
<keyword evidence="1" id="KW-0175">Coiled coil</keyword>
<dbReference type="PANTHER" id="PTHR47434:SF2">
    <property type="entry name" value="PROTEIN PTST HOMOLOG 3, CHLOROPLASTIC"/>
    <property type="match status" value="1"/>
</dbReference>
<dbReference type="Gene3D" id="2.60.40.10">
    <property type="entry name" value="Immunoglobulins"/>
    <property type="match status" value="1"/>
</dbReference>
<sequence>MFNKIIKRSHRKVAKSDVDFTYAPPGRSSGSIVIVNHASRGGAPLNLSQQQQMTFAAAASRKVKSDADLCNDIREFLSTAGLPENHVPTMKELSHYGRQDLAYVVRRRGYKFIRQLLSSSSTVNFSESNIDTGQTGNLEVLGGSEGQNEKLKVFVDVLSNESIQVEDFHSCIETDEELKLNDESSVVAESNALSLQEKVAKFIQHGELDTIEDGGFEFTNEKHVDEEEWNIESEDSHELEFAFGHHHQKELSGGAETLNGNVPSSVEKIEDPGLENSISRESYISTEEQTSIGGGKDLDDEHQKELELIQLKEQIEKEKLALSLLQTKAETEINKAQKLISEKESELYAAEETLSGLKEIKFVIDGHWRIDPQRESVTRNSVHNNILRVD</sequence>
<accession>A0ABR0VY19</accession>
<organism evidence="2 3">
    <name type="scientific">Rehmannia glutinosa</name>
    <name type="common">Chinese foxglove</name>
    <dbReference type="NCBI Taxonomy" id="99300"/>
    <lineage>
        <taxon>Eukaryota</taxon>
        <taxon>Viridiplantae</taxon>
        <taxon>Streptophyta</taxon>
        <taxon>Embryophyta</taxon>
        <taxon>Tracheophyta</taxon>
        <taxon>Spermatophyta</taxon>
        <taxon>Magnoliopsida</taxon>
        <taxon>eudicotyledons</taxon>
        <taxon>Gunneridae</taxon>
        <taxon>Pentapetalae</taxon>
        <taxon>asterids</taxon>
        <taxon>lamiids</taxon>
        <taxon>Lamiales</taxon>
        <taxon>Orobanchaceae</taxon>
        <taxon>Rehmannieae</taxon>
        <taxon>Rehmannia</taxon>
    </lineage>
</organism>
<proteinExistence type="predicted"/>
<reference evidence="2 3" key="1">
    <citation type="journal article" date="2021" name="Comput. Struct. Biotechnol. J.">
        <title>De novo genome assembly of the potent medicinal plant Rehmannia glutinosa using nanopore technology.</title>
        <authorList>
            <person name="Ma L."/>
            <person name="Dong C."/>
            <person name="Song C."/>
            <person name="Wang X."/>
            <person name="Zheng X."/>
            <person name="Niu Y."/>
            <person name="Chen S."/>
            <person name="Feng W."/>
        </authorList>
    </citation>
    <scope>NUCLEOTIDE SEQUENCE [LARGE SCALE GENOMIC DNA]</scope>
    <source>
        <strain evidence="2">DH-2019</strain>
    </source>
</reference>